<feature type="domain" description="Zinc finger PHD-type" evidence="5">
    <location>
        <begin position="49"/>
        <end position="99"/>
    </location>
</feature>
<feature type="region of interest" description="Disordered" evidence="4">
    <location>
        <begin position="1744"/>
        <end position="1840"/>
    </location>
</feature>
<dbReference type="SUPFAM" id="SSF53335">
    <property type="entry name" value="S-adenosyl-L-methionine-dependent methyltransferases"/>
    <property type="match status" value="1"/>
</dbReference>
<feature type="compositionally biased region" description="Acidic residues" evidence="4">
    <location>
        <begin position="238"/>
        <end position="254"/>
    </location>
</feature>
<feature type="compositionally biased region" description="Basic and acidic residues" evidence="4">
    <location>
        <begin position="1156"/>
        <end position="1169"/>
    </location>
</feature>
<feature type="region of interest" description="Disordered" evidence="4">
    <location>
        <begin position="164"/>
        <end position="197"/>
    </location>
</feature>
<feature type="compositionally biased region" description="Pro residues" evidence="4">
    <location>
        <begin position="1749"/>
        <end position="1759"/>
    </location>
</feature>
<feature type="compositionally biased region" description="Basic and acidic residues" evidence="4">
    <location>
        <begin position="870"/>
        <end position="947"/>
    </location>
</feature>
<evidence type="ECO:0000256" key="1">
    <source>
        <dbReference type="ARBA" id="ARBA00022723"/>
    </source>
</evidence>
<feature type="compositionally biased region" description="Polar residues" evidence="4">
    <location>
        <begin position="1482"/>
        <end position="1495"/>
    </location>
</feature>
<evidence type="ECO:0000313" key="7">
    <source>
        <dbReference type="Proteomes" id="UP001190700"/>
    </source>
</evidence>
<dbReference type="PANTHER" id="PTHR24216:SF65">
    <property type="entry name" value="PAXILLIN-LIKE PROTEIN 1"/>
    <property type="match status" value="1"/>
</dbReference>
<dbReference type="Proteomes" id="UP001190700">
    <property type="component" value="Unassembled WGS sequence"/>
</dbReference>
<feature type="compositionally biased region" description="Basic and acidic residues" evidence="4">
    <location>
        <begin position="228"/>
        <end position="237"/>
    </location>
</feature>
<accession>A0AAE0GT93</accession>
<feature type="region of interest" description="Disordered" evidence="4">
    <location>
        <begin position="228"/>
        <end position="257"/>
    </location>
</feature>
<protein>
    <recommendedName>
        <fullName evidence="5">Zinc finger PHD-type domain-containing protein</fullName>
    </recommendedName>
</protein>
<feature type="compositionally biased region" description="Polar residues" evidence="4">
    <location>
        <begin position="1825"/>
        <end position="1840"/>
    </location>
</feature>
<evidence type="ECO:0000256" key="3">
    <source>
        <dbReference type="ARBA" id="ARBA00022833"/>
    </source>
</evidence>
<dbReference type="InterPro" id="IPR029063">
    <property type="entry name" value="SAM-dependent_MTases_sf"/>
</dbReference>
<feature type="compositionally biased region" description="Low complexity" evidence="4">
    <location>
        <begin position="364"/>
        <end position="381"/>
    </location>
</feature>
<keyword evidence="2" id="KW-0863">Zinc-finger</keyword>
<dbReference type="InterPro" id="IPR001965">
    <property type="entry name" value="Znf_PHD"/>
</dbReference>
<gene>
    <name evidence="6" type="ORF">CYMTET_8701</name>
</gene>
<evidence type="ECO:0000256" key="4">
    <source>
        <dbReference type="SAM" id="MobiDB-lite"/>
    </source>
</evidence>
<keyword evidence="3" id="KW-0862">Zinc</keyword>
<feature type="region of interest" description="Disordered" evidence="4">
    <location>
        <begin position="1142"/>
        <end position="1182"/>
    </location>
</feature>
<feature type="region of interest" description="Disordered" evidence="4">
    <location>
        <begin position="339"/>
        <end position="421"/>
    </location>
</feature>
<comment type="caution">
    <text evidence="6">The sequence shown here is derived from an EMBL/GenBank/DDBJ whole genome shotgun (WGS) entry which is preliminary data.</text>
</comment>
<dbReference type="CDD" id="cd15489">
    <property type="entry name" value="PHD_SF"/>
    <property type="match status" value="1"/>
</dbReference>
<proteinExistence type="predicted"/>
<feature type="region of interest" description="Disordered" evidence="4">
    <location>
        <begin position="1476"/>
        <end position="1496"/>
    </location>
</feature>
<feature type="region of interest" description="Disordered" evidence="4">
    <location>
        <begin position="1254"/>
        <end position="1305"/>
    </location>
</feature>
<feature type="region of interest" description="Disordered" evidence="4">
    <location>
        <begin position="292"/>
        <end position="327"/>
    </location>
</feature>
<dbReference type="SUPFAM" id="SSF51197">
    <property type="entry name" value="Clavaminate synthase-like"/>
    <property type="match status" value="1"/>
</dbReference>
<feature type="compositionally biased region" description="Polar residues" evidence="4">
    <location>
        <begin position="1116"/>
        <end position="1126"/>
    </location>
</feature>
<feature type="region of interest" description="Disordered" evidence="4">
    <location>
        <begin position="867"/>
        <end position="1128"/>
    </location>
</feature>
<sequence>MKQNRFTYAAAVGAAVPNALRRKSDRKSERKLVEGVAESEGVPACNVEGCPHPDDSLDRTRLALATCDMCSDSFHVGCASRQLTPSGEKRFPGECGRCGILARLFCLFCGMGSENHFPVLVTCATCKRGFHKNCRKSGDSHSSTCGRHLCVGQPPVKWACTASPNPDDGQAAADTGAAAARAEKAEGMAAQQQAAGNMDEAQLEEAPPTFAAVVRAEPGDGLVEKHKLSLIPKKEAGDADAADPGPEVENEADAEQGTAAAAAPLVVPGTEQGTAAVETPAVVDVPAVEAPVSQDMPAVEAPDPQHKSAEDQPVAEQGTAAAETPAAVDVPAVEAPVSQDMPAVEAPDPQHKSAEDQPVAEQGTAAAETPAAVDVPAVEAPVSKHQSAGEVPDTEEGTDAGETPAPKVPAAEGAKNAEEQPHFTKGVLLDEHWRHRLAEGGYCVGQLQDTISAKALVAEFQKDLAPNSAFRNNFRAFKKKANGELDTLKDPKRWIGNLVEGTPFYKRFEQVAEDVMAAVGDTFGKLEVPKGDMARTALLTYPAALVQEKHRDYGALSVMLVLTDMYPFTVYPQSHKLGDGATLDTLRPVTCFLPAKSVVIFDGRLIHNAVEMHGGTFRASAHTYITAAEDLFPENTTFPVTGSATVTGSPWEFVVGHDPCRRKHYDSQGIERATTSEPSQAMTALEREIDFANAINEVDEDMGRSVVLGEPQEYDACLALRELLRDTVAFGRVVYHEQHKEVVWIGGPIVKPREGAKQGTACWVYGPWLVADPVGSKIPRRRVLFRATALNSKLSLLTQARDWEVKHYDNINAEGGFFDEAYNSFKHGLVEEGVIRVMKSLQAYGKGHAETLTGELKPPVTAAAAAAAAEAEKKEKEKKEKAAAAEREKEKKEKAAAAEREKEKKEKAAAAEREKARKEKAAAAEREKAKKEKAAAAEREKAKKLRAETLSGIKMALAIPRGTKRGRGGSPAGTETPVWGKGPEPGTRVKARRTGAEGNISETLPAFGSTQRVPEVCDPLQSLRRTRSQQAAAAAVEGGSDRKRRSPCPVHGPRAAQSEPDELSDTDTEQAEASIPRGPLSARAPRALEELDTQVGTPSGPFEHSPGGVLDPLNLFNDSVGRNTPIDSRMHHHSADAAELFNRERAATGSLTTDLARPRSEGWEGRREVTPSSAEPPVLASKARQAEIAELEAQAGIASAASPGPEVGATAAATAAAPQAAATAAAPQEAATAAASPAAATAAAPPAAATAAAPPAAATAAAPPAAATTEHRLQLPPQQHRPQHRNSTVRNRQDPRFSTRPAPLYPPMMLGLDPYPAQTPYAQTYRAPHGRAAHDAMLPGYALAVQQQYPEQLPKLTRVPDEEFWYCPRCLGLLPDDDLSPQYLAAYENRGKQLDGKRALKVINGNPYEGTIRWLGAAERPYALKCEYDDGDSETFTLAELQQYLLPDNATAPQKQAVAQPQLDAERALHTALASIPKCPPSSATTPSPFDSLPSTWDLGDRQTMLRATATLLPGHWDPAHNTKLAQHVRQQAQELSDSTAAHSNAVKHRHPMTDAECQRVSAKQWGTQLVVTTPAEIEQLAAHVTWHPADKVWDPYAGTGAIEAALHPHGVPTHSSDINPAMSTSTPVDALQPENVQRMNSYNIVVTSPAFRVLDIALPATIDHGEGADMRPRSLALRVRRTRSPTELAVGTGHRSAYEYLTLQAEGPTRQAQCVAHHRRHPHHAAKKAQAAGSSMLNVFLITSRSPAPDPPELPKAPTPHSHKPQRSILQKPQRNIPHKPQRHFVSSPNATFPKSPKHARSHSRSAADINDEIDAPAAAAAQPLTSTTRSTRPQPLSR</sequence>
<keyword evidence="1" id="KW-0479">Metal-binding</keyword>
<organism evidence="6 7">
    <name type="scientific">Cymbomonas tetramitiformis</name>
    <dbReference type="NCBI Taxonomy" id="36881"/>
    <lineage>
        <taxon>Eukaryota</taxon>
        <taxon>Viridiplantae</taxon>
        <taxon>Chlorophyta</taxon>
        <taxon>Pyramimonadophyceae</taxon>
        <taxon>Pyramimonadales</taxon>
        <taxon>Pyramimonadaceae</taxon>
        <taxon>Cymbomonas</taxon>
    </lineage>
</organism>
<feature type="compositionally biased region" description="Low complexity" evidence="4">
    <location>
        <begin position="171"/>
        <end position="180"/>
    </location>
</feature>
<name>A0AAE0GT93_9CHLO</name>
<reference evidence="6 7" key="1">
    <citation type="journal article" date="2015" name="Genome Biol. Evol.">
        <title>Comparative Genomics of a Bacterivorous Green Alga Reveals Evolutionary Causalities and Consequences of Phago-Mixotrophic Mode of Nutrition.</title>
        <authorList>
            <person name="Burns J.A."/>
            <person name="Paasch A."/>
            <person name="Narechania A."/>
            <person name="Kim E."/>
        </authorList>
    </citation>
    <scope>NUCLEOTIDE SEQUENCE [LARGE SCALE GENOMIC DNA]</scope>
    <source>
        <strain evidence="6 7">PLY_AMNH</strain>
    </source>
</reference>
<dbReference type="GO" id="GO:0008270">
    <property type="term" value="F:zinc ion binding"/>
    <property type="evidence" value="ECO:0007669"/>
    <property type="project" value="UniProtKB-KW"/>
</dbReference>
<evidence type="ECO:0000256" key="2">
    <source>
        <dbReference type="ARBA" id="ARBA00022771"/>
    </source>
</evidence>
<dbReference type="PANTHER" id="PTHR24216">
    <property type="entry name" value="PAXILLIN-RELATED"/>
    <property type="match status" value="1"/>
</dbReference>
<feature type="compositionally biased region" description="Acidic residues" evidence="4">
    <location>
        <begin position="1059"/>
        <end position="1070"/>
    </location>
</feature>
<keyword evidence="7" id="KW-1185">Reference proteome</keyword>
<dbReference type="Gene3D" id="2.60.120.620">
    <property type="entry name" value="q2cbj1_9rhob like domain"/>
    <property type="match status" value="1"/>
</dbReference>
<dbReference type="SMART" id="SM00249">
    <property type="entry name" value="PHD"/>
    <property type="match status" value="2"/>
</dbReference>
<feature type="domain" description="Zinc finger PHD-type" evidence="5">
    <location>
        <begin position="105"/>
        <end position="149"/>
    </location>
</feature>
<evidence type="ECO:0000313" key="6">
    <source>
        <dbReference type="EMBL" id="KAK3283613.1"/>
    </source>
</evidence>
<dbReference type="EMBL" id="LGRX02002705">
    <property type="protein sequence ID" value="KAK3283613.1"/>
    <property type="molecule type" value="Genomic_DNA"/>
</dbReference>
<feature type="compositionally biased region" description="Low complexity" evidence="4">
    <location>
        <begin position="1254"/>
        <end position="1280"/>
    </location>
</feature>
<evidence type="ECO:0000259" key="5">
    <source>
        <dbReference type="SMART" id="SM00249"/>
    </source>
</evidence>